<feature type="region of interest" description="Disordered" evidence="1">
    <location>
        <begin position="1"/>
        <end position="21"/>
    </location>
</feature>
<evidence type="ECO:0000313" key="4">
    <source>
        <dbReference type="EMBL" id="TWT68418.1"/>
    </source>
</evidence>
<dbReference type="SUPFAM" id="SSF55486">
    <property type="entry name" value="Metalloproteases ('zincins'), catalytic domain"/>
    <property type="match status" value="1"/>
</dbReference>
<dbReference type="InterPro" id="IPR034032">
    <property type="entry name" value="Zn_MMP-like_bac"/>
</dbReference>
<feature type="compositionally biased region" description="Acidic residues" evidence="1">
    <location>
        <begin position="642"/>
        <end position="660"/>
    </location>
</feature>
<comment type="caution">
    <text evidence="4">The sequence shown here is derived from an EMBL/GenBank/DDBJ whole genome shotgun (WGS) entry which is preliminary data.</text>
</comment>
<feature type="compositionally biased region" description="Basic and acidic residues" evidence="1">
    <location>
        <begin position="614"/>
        <end position="641"/>
    </location>
</feature>
<dbReference type="Pfam" id="PF17148">
    <property type="entry name" value="DUF5117"/>
    <property type="match status" value="1"/>
</dbReference>
<evidence type="ECO:0000313" key="5">
    <source>
        <dbReference type="Proteomes" id="UP000317238"/>
    </source>
</evidence>
<dbReference type="EMBL" id="SJPL01000001">
    <property type="protein sequence ID" value="TWT68418.1"/>
    <property type="molecule type" value="Genomic_DNA"/>
</dbReference>
<evidence type="ECO:0000256" key="1">
    <source>
        <dbReference type="SAM" id="MobiDB-lite"/>
    </source>
</evidence>
<dbReference type="PANTHER" id="PTHR38478">
    <property type="entry name" value="PEPTIDASE M1A AND M12B"/>
    <property type="match status" value="1"/>
</dbReference>
<dbReference type="AlphaFoldDB" id="A0A5C5Y0D5"/>
<feature type="compositionally biased region" description="Basic and acidic residues" evidence="1">
    <location>
        <begin position="661"/>
        <end position="678"/>
    </location>
</feature>
<dbReference type="InterPro" id="IPR024079">
    <property type="entry name" value="MetalloPept_cat_dom_sf"/>
</dbReference>
<gene>
    <name evidence="4" type="ORF">Pan14r_06630</name>
</gene>
<feature type="region of interest" description="Disordered" evidence="1">
    <location>
        <begin position="614"/>
        <end position="681"/>
    </location>
</feature>
<dbReference type="CDD" id="cd04276">
    <property type="entry name" value="ZnMc_MMP_like_2"/>
    <property type="match status" value="1"/>
</dbReference>
<feature type="domain" description="EcxA zinc-binding" evidence="2">
    <location>
        <begin position="685"/>
        <end position="1003"/>
    </location>
</feature>
<dbReference type="Pfam" id="PF16313">
    <property type="entry name" value="DUF4953"/>
    <property type="match status" value="1"/>
</dbReference>
<reference evidence="4 5" key="1">
    <citation type="submission" date="2019-02" db="EMBL/GenBank/DDBJ databases">
        <title>Deep-cultivation of Planctomycetes and their phenomic and genomic characterization uncovers novel biology.</title>
        <authorList>
            <person name="Wiegand S."/>
            <person name="Jogler M."/>
            <person name="Boedeker C."/>
            <person name="Pinto D."/>
            <person name="Vollmers J."/>
            <person name="Rivas-Marin E."/>
            <person name="Kohn T."/>
            <person name="Peeters S.H."/>
            <person name="Heuer A."/>
            <person name="Rast P."/>
            <person name="Oberbeckmann S."/>
            <person name="Bunk B."/>
            <person name="Jeske O."/>
            <person name="Meyerdierks A."/>
            <person name="Storesund J.E."/>
            <person name="Kallscheuer N."/>
            <person name="Luecker S."/>
            <person name="Lage O.M."/>
            <person name="Pohl T."/>
            <person name="Merkel B.J."/>
            <person name="Hornburger P."/>
            <person name="Mueller R.-W."/>
            <person name="Bruemmer F."/>
            <person name="Labrenz M."/>
            <person name="Spormann A.M."/>
            <person name="Op Den Camp H."/>
            <person name="Overmann J."/>
            <person name="Amann R."/>
            <person name="Jetten M.S.M."/>
            <person name="Mascher T."/>
            <person name="Medema M.H."/>
            <person name="Devos D.P."/>
            <person name="Kaster A.-K."/>
            <person name="Ovreas L."/>
            <person name="Rohde M."/>
            <person name="Galperin M.Y."/>
            <person name="Jogler C."/>
        </authorList>
    </citation>
    <scope>NUCLEOTIDE SEQUENCE [LARGE SCALE GENOMIC DNA]</scope>
    <source>
        <strain evidence="4 5">Pan14r</strain>
    </source>
</reference>
<dbReference type="InterPro" id="IPR033413">
    <property type="entry name" value="DUF5117"/>
</dbReference>
<name>A0A5C5Y0D5_9PLAN</name>
<protein>
    <recommendedName>
        <fullName evidence="6">DUF5117 domain-containing protein</fullName>
    </recommendedName>
</protein>
<feature type="domain" description="DUF5117" evidence="3">
    <location>
        <begin position="215"/>
        <end position="385"/>
    </location>
</feature>
<keyword evidence="5" id="KW-1185">Reference proteome</keyword>
<proteinExistence type="predicted"/>
<organism evidence="4 5">
    <name type="scientific">Crateriforma conspicua</name>
    <dbReference type="NCBI Taxonomy" id="2527996"/>
    <lineage>
        <taxon>Bacteria</taxon>
        <taxon>Pseudomonadati</taxon>
        <taxon>Planctomycetota</taxon>
        <taxon>Planctomycetia</taxon>
        <taxon>Planctomycetales</taxon>
        <taxon>Planctomycetaceae</taxon>
        <taxon>Crateriforma</taxon>
    </lineage>
</organism>
<evidence type="ECO:0000259" key="3">
    <source>
        <dbReference type="Pfam" id="PF17148"/>
    </source>
</evidence>
<dbReference type="InterPro" id="IPR032534">
    <property type="entry name" value="EcxA_zinc-bd"/>
</dbReference>
<accession>A0A5C5Y0D5</accession>
<dbReference type="GO" id="GO:0008237">
    <property type="term" value="F:metallopeptidase activity"/>
    <property type="evidence" value="ECO:0007669"/>
    <property type="project" value="InterPro"/>
</dbReference>
<evidence type="ECO:0008006" key="6">
    <source>
        <dbReference type="Google" id="ProtNLM"/>
    </source>
</evidence>
<feature type="compositionally biased region" description="Basic and acidic residues" evidence="1">
    <location>
        <begin position="10"/>
        <end position="20"/>
    </location>
</feature>
<dbReference type="Gene3D" id="3.40.390.10">
    <property type="entry name" value="Collagenase (Catalytic Domain)"/>
    <property type="match status" value="1"/>
</dbReference>
<evidence type="ECO:0000259" key="2">
    <source>
        <dbReference type="Pfam" id="PF16313"/>
    </source>
</evidence>
<sequence>MGCSIAPRFVEGRDRGDPKADPTAIVCVGRRISDKTVKTAKHSGPAVRQNRRRAGETVLPVAAALLSYRFLLIPSWADETDRNETKFWNLRMIRPARLRHANVGPMDEPTEQNFFARVNAMTRLWDRARWVAASAICGMLMSAPASAASLPPFDKVSEDYTEIKVSDQTASKGLFRLWKREKDAQLLGELPKNFSTKRYFIALTVSSGDRYAGLQAGEWVVQWRRYDDRLALIAPNLDIKASGEPEAKSSVKRLFTDRVLLDIPIVAIGPSGGPVIDLDNLLVGNASTFFGSSVRQSSRSRIKSLEKAKVFPENVEIAFEIVGANSRLQTIHYSFSEVPSASSGFRPRKADERVGYFTTSFTDLGKYEDDETVIRFINRWRLQKRDPKLKLSPPKEPIRFYVEHTAPVRYRRWIKAGVDYWNKAFEKVGIVDAIVIEYQDAESKVHMEKDPEDVRYNFIRWLNNDVGTAIGPSRVHPETGEILDADIILTDGWIRHFNFNYHELMPKLAMEGMTAETLAWLGRHPNWDPRVRLAAPENANHLRAKYARQAQQPMAGFKMAQADPSLLGDDEFDGLYGQISQKNGLCMAASSRSLDLALARMDWALTLMADEEAEKEKEKKEKEAAESDKKKQDDDKEKDGDEKDDDESSDDEDEDADKDDEAVAKSDDDDAKSKKADPGELLDGMPEWFVGPLLADLVAHEVGHTLGLRHNFKASSLLTLDEINSKDVKGKRTFASSVMDYAPINYRYEAGETQGDYAMIDIGPYDFWAIEYGYTFEEKDLPEILKRCVEPELQYATDEDTSGPDPYARRYDFAKDPLSYCQEQMKLVNLYRGRLLDSFVKDGDSWAKARRGYELTLSLQSRTVSMMANWIGGAFVNRDKKGDPGDRPPVQVVPAKDQREALEYVIETTFRDEAFGLEPKLLERMGVDKWLGGGSRSALSDEATWPIHDRVLGMQASALTMLMNPTTLRRVYDNELRLPPEEDALTLPELLDRISNAVWTELGEECPEDRDDRNPMISSLRRNLQREHLQRLIDLILDSSDDVAAQMPISNLSRMQLRNLSNRIKVTMDKCAGKIDAYTMAHLTESKERIDRALDAGYTYNGGSQQQMPIMMMLMGQQGQPVQPGQQPATTP</sequence>
<dbReference type="PANTHER" id="PTHR38478:SF1">
    <property type="entry name" value="ZINC DEPENDENT METALLOPROTEASE DOMAIN LIPOPROTEIN"/>
    <property type="match status" value="1"/>
</dbReference>
<dbReference type="Proteomes" id="UP000317238">
    <property type="component" value="Unassembled WGS sequence"/>
</dbReference>